<dbReference type="InterPro" id="IPR023025">
    <property type="entry name" value="Ser_Thr_transp_SstT"/>
</dbReference>
<evidence type="ECO:0000256" key="6">
    <source>
        <dbReference type="ARBA" id="ARBA00022970"/>
    </source>
</evidence>
<comment type="subcellular location">
    <subcellularLocation>
        <location evidence="9">Cell membrane</location>
        <topology evidence="9">Multi-pass membrane protein</topology>
    </subcellularLocation>
    <subcellularLocation>
        <location evidence="1">Membrane</location>
        <topology evidence="1">Multi-pass membrane protein</topology>
    </subcellularLocation>
</comment>
<dbReference type="InterPro" id="IPR036458">
    <property type="entry name" value="Na:dicarbo_symporter_sf"/>
</dbReference>
<feature type="transmembrane region" description="Helical" evidence="9">
    <location>
        <begin position="43"/>
        <end position="67"/>
    </location>
</feature>
<dbReference type="FunFam" id="1.10.3860.10:FF:000003">
    <property type="entry name" value="Serine/threonine transporter sstT"/>
    <property type="match status" value="1"/>
</dbReference>
<dbReference type="GO" id="GO:0005295">
    <property type="term" value="F:neutral L-amino acid:sodium symporter activity"/>
    <property type="evidence" value="ECO:0007669"/>
    <property type="project" value="TreeGrafter"/>
</dbReference>
<dbReference type="eggNOG" id="COG3633">
    <property type="taxonomic scope" value="Bacteria"/>
</dbReference>
<evidence type="ECO:0000256" key="9">
    <source>
        <dbReference type="HAMAP-Rule" id="MF_01582"/>
    </source>
</evidence>
<keyword evidence="3 9" id="KW-1003">Cell membrane</keyword>
<keyword evidence="10" id="KW-0418">Kinase</keyword>
<evidence type="ECO:0000256" key="4">
    <source>
        <dbReference type="ARBA" id="ARBA00022692"/>
    </source>
</evidence>
<evidence type="ECO:0000313" key="11">
    <source>
        <dbReference type="Proteomes" id="UP000030993"/>
    </source>
</evidence>
<dbReference type="PANTHER" id="PTHR42865:SF8">
    <property type="entry name" value="SERINE_THREONINE TRANSPORTER SSTT"/>
    <property type="match status" value="1"/>
</dbReference>
<feature type="transmembrane region" description="Helical" evidence="9">
    <location>
        <begin position="209"/>
        <end position="236"/>
    </location>
</feature>
<sequence length="409" mass="42847">MVTAFKKWQSISLILRIVCGLVVGVLLALSMPDNGVVPIFGSLFVGLLKGIAPVLVFVLVISALANASGDIGGRFKTVVFLYVAGTLLAAAAAVCFSFAMPVGMVLTDAATNTPPGGIGEVIKTILGNMVANPVAAIMNANYVGILCWAIIFGMGFKKLASDGTREMVAELAAVVSRAVTWIIQLAPFGIMGLVYSAVSENGMSIFMDYGMLLVVLVGTMFIMTFIVNPLIVFMFLRKNPYSLNWKCLRTSGVTAFFTRSSAANIPVNMELCKELGLDEDFYSVSVPLGATINMEGAAITITVMTLAVAHTLGIQVDIPTAIILSVLATVGACGASGVAGGSLLLIPMACSLFGISNDIAMQAVGVGFIIGVIQDSCETALNSSTDALFAATAEFKERLDRGEEVNMNF</sequence>
<organism evidence="10 11">
    <name type="scientific">Anaerovibrio lipolyticus</name>
    <dbReference type="NCBI Taxonomy" id="82374"/>
    <lineage>
        <taxon>Bacteria</taxon>
        <taxon>Bacillati</taxon>
        <taxon>Bacillota</taxon>
        <taxon>Negativicutes</taxon>
        <taxon>Selenomonadales</taxon>
        <taxon>Selenomonadaceae</taxon>
        <taxon>Anaerovibrio</taxon>
    </lineage>
</organism>
<keyword evidence="6 9" id="KW-0029">Amino-acid transport</keyword>
<reference evidence="10 11" key="1">
    <citation type="journal article" date="2013" name="PLoS ONE">
        <title>Identification and characterization of three novel lipases belonging to families II and V from Anaerovibrio lipolyticus 5ST.</title>
        <authorList>
            <person name="Prive F."/>
            <person name="Kaderbhai N.N."/>
            <person name="Girdwood S."/>
            <person name="Worgan H.J."/>
            <person name="Pinloche E."/>
            <person name="Scollan N.D."/>
            <person name="Huws S.A."/>
            <person name="Newbold C.J."/>
        </authorList>
    </citation>
    <scope>NUCLEOTIDE SEQUENCE [LARGE SCALE GENOMIC DNA]</scope>
    <source>
        <strain evidence="10 11">5S</strain>
    </source>
</reference>
<keyword evidence="7 9" id="KW-1133">Transmembrane helix</keyword>
<dbReference type="Pfam" id="PF00375">
    <property type="entry name" value="SDF"/>
    <property type="match status" value="1"/>
</dbReference>
<dbReference type="STRING" id="82374.NZ47_05630"/>
<feature type="transmembrane region" description="Helical" evidence="9">
    <location>
        <begin position="168"/>
        <end position="197"/>
    </location>
</feature>
<keyword evidence="2 9" id="KW-0813">Transport</keyword>
<comment type="catalytic activity">
    <reaction evidence="9">
        <text>L-threonine(in) + Na(+)(in) = L-threonine(out) + Na(+)(out)</text>
        <dbReference type="Rhea" id="RHEA:69999"/>
        <dbReference type="ChEBI" id="CHEBI:29101"/>
        <dbReference type="ChEBI" id="CHEBI:57926"/>
    </reaction>
</comment>
<dbReference type="GO" id="GO:0032329">
    <property type="term" value="P:serine transport"/>
    <property type="evidence" value="ECO:0007669"/>
    <property type="project" value="InterPro"/>
</dbReference>
<keyword evidence="11" id="KW-1185">Reference proteome</keyword>
<dbReference type="Gene3D" id="1.10.3860.10">
    <property type="entry name" value="Sodium:dicarboxylate symporter"/>
    <property type="match status" value="1"/>
</dbReference>
<feature type="transmembrane region" description="Helical" evidence="9">
    <location>
        <begin position="12"/>
        <end position="31"/>
    </location>
</feature>
<dbReference type="InterPro" id="IPR001991">
    <property type="entry name" value="Na-dicarboxylate_symporter"/>
</dbReference>
<comment type="catalytic activity">
    <reaction evidence="9">
        <text>L-serine(in) + Na(+)(in) = L-serine(out) + Na(+)(out)</text>
        <dbReference type="Rhea" id="RHEA:29575"/>
        <dbReference type="ChEBI" id="CHEBI:29101"/>
        <dbReference type="ChEBI" id="CHEBI:33384"/>
    </reaction>
</comment>
<dbReference type="PRINTS" id="PR00173">
    <property type="entry name" value="EDTRNSPORT"/>
</dbReference>
<comment type="similarity">
    <text evidence="9">Belongs to the dicarboxylate/amino acid:cation symporter (DAACS) (TC 2.A.23) family.</text>
</comment>
<comment type="caution">
    <text evidence="10">The sequence shown here is derived from an EMBL/GenBank/DDBJ whole genome shotgun (WGS) entry which is preliminary data.</text>
</comment>
<gene>
    <name evidence="9" type="primary">sstT</name>
    <name evidence="10" type="ORF">NZ47_05630</name>
</gene>
<accession>A0A0B2JVF7</accession>
<evidence type="ECO:0000256" key="1">
    <source>
        <dbReference type="ARBA" id="ARBA00004141"/>
    </source>
</evidence>
<dbReference type="GO" id="GO:0005886">
    <property type="term" value="C:plasma membrane"/>
    <property type="evidence" value="ECO:0007669"/>
    <property type="project" value="UniProtKB-SubCell"/>
</dbReference>
<proteinExistence type="inferred from homology"/>
<comment type="function">
    <text evidence="9">Involved in the import of serine and threonine into the cell, with the concomitant import of sodium (symport system).</text>
</comment>
<keyword evidence="8 9" id="KW-0472">Membrane</keyword>
<evidence type="ECO:0000313" key="10">
    <source>
        <dbReference type="EMBL" id="KHM52300.1"/>
    </source>
</evidence>
<name>A0A0B2JVF7_9FIRM</name>
<dbReference type="PANTHER" id="PTHR42865">
    <property type="entry name" value="PROTON/GLUTAMATE-ASPARTATE SYMPORTER"/>
    <property type="match status" value="1"/>
</dbReference>
<evidence type="ECO:0000256" key="3">
    <source>
        <dbReference type="ARBA" id="ARBA00022475"/>
    </source>
</evidence>
<dbReference type="GO" id="GO:0004674">
    <property type="term" value="F:protein serine/threonine kinase activity"/>
    <property type="evidence" value="ECO:0007669"/>
    <property type="project" value="UniProtKB-KW"/>
</dbReference>
<dbReference type="HAMAP" id="MF_01582">
    <property type="entry name" value="Ser_Thr_transp_SstT"/>
    <property type="match status" value="1"/>
</dbReference>
<evidence type="ECO:0000256" key="8">
    <source>
        <dbReference type="ARBA" id="ARBA00023136"/>
    </source>
</evidence>
<keyword evidence="5 9" id="KW-0769">Symport</keyword>
<feature type="transmembrane region" description="Helical" evidence="9">
    <location>
        <begin position="136"/>
        <end position="156"/>
    </location>
</feature>
<dbReference type="EMBL" id="JSCE01000115">
    <property type="protein sequence ID" value="KHM52300.1"/>
    <property type="molecule type" value="Genomic_DNA"/>
</dbReference>
<keyword evidence="10" id="KW-0723">Serine/threonine-protein kinase</keyword>
<protein>
    <recommendedName>
        <fullName evidence="9">Serine/threonine transporter SstT</fullName>
    </recommendedName>
    <alternativeName>
        <fullName evidence="9">Na(+)/serine-threonine symporter</fullName>
    </alternativeName>
</protein>
<dbReference type="GO" id="GO:0015826">
    <property type="term" value="P:threonine transport"/>
    <property type="evidence" value="ECO:0007669"/>
    <property type="project" value="InterPro"/>
</dbReference>
<evidence type="ECO:0000256" key="5">
    <source>
        <dbReference type="ARBA" id="ARBA00022847"/>
    </source>
</evidence>
<feature type="transmembrane region" description="Helical" evidence="9">
    <location>
        <begin position="322"/>
        <end position="346"/>
    </location>
</feature>
<evidence type="ECO:0000256" key="2">
    <source>
        <dbReference type="ARBA" id="ARBA00022448"/>
    </source>
</evidence>
<keyword evidence="4 9" id="KW-0812">Transmembrane</keyword>
<dbReference type="RefSeq" id="WP_039207391.1">
    <property type="nucleotide sequence ID" value="NZ_JSCE01000115.1"/>
</dbReference>
<keyword evidence="10" id="KW-0808">Transferase</keyword>
<feature type="transmembrane region" description="Helical" evidence="9">
    <location>
        <begin position="79"/>
        <end position="99"/>
    </location>
</feature>
<dbReference type="Proteomes" id="UP000030993">
    <property type="component" value="Unassembled WGS sequence"/>
</dbReference>
<evidence type="ECO:0000256" key="7">
    <source>
        <dbReference type="ARBA" id="ARBA00022989"/>
    </source>
</evidence>
<dbReference type="AlphaFoldDB" id="A0A0B2JVF7"/>
<dbReference type="NCBIfam" id="NF010151">
    <property type="entry name" value="PRK13628.1"/>
    <property type="match status" value="1"/>
</dbReference>
<dbReference type="SUPFAM" id="SSF118215">
    <property type="entry name" value="Proton glutamate symport protein"/>
    <property type="match status" value="1"/>
</dbReference>
<feature type="transmembrane region" description="Helical" evidence="9">
    <location>
        <begin position="297"/>
        <end position="316"/>
    </location>
</feature>